<keyword evidence="3" id="KW-1185">Reference proteome</keyword>
<feature type="region of interest" description="Disordered" evidence="1">
    <location>
        <begin position="639"/>
        <end position="666"/>
    </location>
</feature>
<evidence type="ECO:0000313" key="3">
    <source>
        <dbReference type="Proteomes" id="UP000265140"/>
    </source>
</evidence>
<dbReference type="GeneTree" id="ENSGT00390000002823"/>
<evidence type="ECO:0000313" key="2">
    <source>
        <dbReference type="Ensembl" id="ENSELUP00000066209.2"/>
    </source>
</evidence>
<dbReference type="OMA" id="INHERAR"/>
<dbReference type="Ensembl" id="ENSELUT00000059253.2">
    <property type="protein sequence ID" value="ENSELUP00000066209.2"/>
    <property type="gene ID" value="ENSELUG00000025257.2"/>
</dbReference>
<evidence type="ECO:0000256" key="1">
    <source>
        <dbReference type="SAM" id="MobiDB-lite"/>
    </source>
</evidence>
<feature type="compositionally biased region" description="Basic and acidic residues" evidence="1">
    <location>
        <begin position="447"/>
        <end position="467"/>
    </location>
</feature>
<dbReference type="InterPro" id="IPR027968">
    <property type="entry name" value="JHY"/>
</dbReference>
<feature type="compositionally biased region" description="Polar residues" evidence="1">
    <location>
        <begin position="332"/>
        <end position="355"/>
    </location>
</feature>
<accession>A0A6Q2YJQ9</accession>
<dbReference type="FunCoup" id="A0A6Q2YJQ9">
    <property type="interactions" value="409"/>
</dbReference>
<feature type="compositionally biased region" description="Low complexity" evidence="1">
    <location>
        <begin position="492"/>
        <end position="501"/>
    </location>
</feature>
<protein>
    <recommendedName>
        <fullName evidence="4">Junctional cadherin complex regulator</fullName>
    </recommendedName>
</protein>
<feature type="compositionally biased region" description="Polar residues" evidence="1">
    <location>
        <begin position="640"/>
        <end position="657"/>
    </location>
</feature>
<dbReference type="Proteomes" id="UP000265140">
    <property type="component" value="Chromosome 7"/>
</dbReference>
<reference evidence="2" key="4">
    <citation type="submission" date="2025-09" db="UniProtKB">
        <authorList>
            <consortium name="Ensembl"/>
        </authorList>
    </citation>
    <scope>IDENTIFICATION</scope>
</reference>
<reference evidence="2" key="2">
    <citation type="submission" date="2020-02" db="EMBL/GenBank/DDBJ databases">
        <title>Esox lucius (northern pike) genome, fEsoLuc1, primary haplotype.</title>
        <authorList>
            <person name="Myers G."/>
            <person name="Karagic N."/>
            <person name="Meyer A."/>
            <person name="Pippel M."/>
            <person name="Reichard M."/>
            <person name="Winkler S."/>
            <person name="Tracey A."/>
            <person name="Sims Y."/>
            <person name="Howe K."/>
            <person name="Rhie A."/>
            <person name="Formenti G."/>
            <person name="Durbin R."/>
            <person name="Fedrigo O."/>
            <person name="Jarvis E.D."/>
        </authorList>
    </citation>
    <scope>NUCLEOTIDE SEQUENCE [LARGE SCALE GENOMIC DNA]</scope>
</reference>
<organism evidence="2 3">
    <name type="scientific">Esox lucius</name>
    <name type="common">Northern pike</name>
    <dbReference type="NCBI Taxonomy" id="8010"/>
    <lineage>
        <taxon>Eukaryota</taxon>
        <taxon>Metazoa</taxon>
        <taxon>Chordata</taxon>
        <taxon>Craniata</taxon>
        <taxon>Vertebrata</taxon>
        <taxon>Euteleostomi</taxon>
        <taxon>Actinopterygii</taxon>
        <taxon>Neopterygii</taxon>
        <taxon>Teleostei</taxon>
        <taxon>Protacanthopterygii</taxon>
        <taxon>Esociformes</taxon>
        <taxon>Esocidae</taxon>
        <taxon>Esox</taxon>
    </lineage>
</organism>
<dbReference type="OrthoDB" id="10057281at2759"/>
<feature type="region of interest" description="Disordered" evidence="1">
    <location>
        <begin position="332"/>
        <end position="371"/>
    </location>
</feature>
<sequence length="887" mass="100897">MLVDNTIVQQHQMEDEKRLEHGKIYVRLKNEPGKSSPKPGVCLSLWDSIESDTDSLVQERAYQFELQKQIGGSAEQSMTQSQEEDKEKLCLNREDGKEEEQDEGELRIFDSLDVTAHRQSKKNDGPSPIKVHLQHRDKQFSRQIDYDDIYAELRYDPNWRINHERARQFDKMTSQLPLLDESHSSDEQSKRHVEIRKDLSGREGYRYITAHSPETTQSKFQSKHPLMSYHLHPKQNQATREVSPASSYPLHLHQNKVVGESMSESTCQSPGLPSETTVDTDSHQRVKADRGVRNQNNVIGDESQGSSPDLEEHYRESHERYDREFQIHRNQEQYGQSSGTATEEPSQNLTPSRSKGLQHLSNRKPEKPREDIIERNRVTLGISAAKQGSYLRAHAQQKELKTHGSNQVSASTEEIIGSQEEESQGDNLAPEMRLHQKTQQLQVTQISKKEKTVKRRENPKPPSEKRPLAQVGKARPTDSYLTDNPGPAARTQPHPHQQPQHSPNIQALSDTDPQCSILDNRPCPRQSQPFSLTQPPSVHLNINHNTSSKFLPFLHRNHKEGVLTSPSPFSGPGPQWNSQNMDASTTLRNAVLINPNSHLSPHPFSQDVSVEPVWTPQADGSAPNPVWGSHCRQGFPGISPLSQEPPNLRNQKNTPWQPENHMLYEDGDSHRSTYAAQIKNNPGSYTLLPPIGETTLGDPTLFSDRGAQRFTCMKRSISDGYLAQMLTEKQLKQTVTYKAYTLKDYKQLMQDMKLGGLGPDYATAEMTGEKIRRQKLYSNVIREQNKKINRIPSLPAARNPVGSNNKDNMVPRRKALEYARNILRPKVAPQLKQPKPRETEKTQEGDKSHICLLEGFTPSQLATLESLRKRHEQEKEIVARFKMVHTT</sequence>
<feature type="region of interest" description="Disordered" evidence="1">
    <location>
        <begin position="259"/>
        <end position="320"/>
    </location>
</feature>
<dbReference type="GO" id="GO:0035082">
    <property type="term" value="P:axoneme assembly"/>
    <property type="evidence" value="ECO:0007669"/>
    <property type="project" value="TreeGrafter"/>
</dbReference>
<evidence type="ECO:0008006" key="4">
    <source>
        <dbReference type="Google" id="ProtNLM"/>
    </source>
</evidence>
<dbReference type="PANTHER" id="PTHR14726">
    <property type="entry name" value="JHY PROTEIN HOMOLOG"/>
    <property type="match status" value="1"/>
</dbReference>
<feature type="region of interest" description="Disordered" evidence="1">
    <location>
        <begin position="396"/>
        <end position="537"/>
    </location>
</feature>
<feature type="compositionally biased region" description="Basic and acidic residues" evidence="1">
    <location>
        <begin position="310"/>
        <end position="320"/>
    </location>
</feature>
<feature type="compositionally biased region" description="Basic and acidic residues" evidence="1">
    <location>
        <begin position="280"/>
        <end position="292"/>
    </location>
</feature>
<dbReference type="Bgee" id="ENSELUG00000025257">
    <property type="expression patterns" value="Expressed in testis and 5 other cell types or tissues"/>
</dbReference>
<feature type="compositionally biased region" description="Basic and acidic residues" evidence="1">
    <location>
        <begin position="835"/>
        <end position="849"/>
    </location>
</feature>
<dbReference type="InParanoid" id="A0A6Q2YJQ9"/>
<feature type="compositionally biased region" description="Polar residues" evidence="1">
    <location>
        <begin position="262"/>
        <end position="279"/>
    </location>
</feature>
<feature type="compositionally biased region" description="Polar residues" evidence="1">
    <location>
        <begin position="502"/>
        <end position="514"/>
    </location>
</feature>
<gene>
    <name evidence="2" type="primary">JHY</name>
</gene>
<feature type="region of interest" description="Disordered" evidence="1">
    <location>
        <begin position="95"/>
        <end position="130"/>
    </location>
</feature>
<reference evidence="3" key="1">
    <citation type="journal article" date="2014" name="PLoS ONE">
        <title>The genome and linkage map of the northern pike (Esox lucius): conserved synteny revealed between the salmonid sister group and the Neoteleostei.</title>
        <authorList>
            <person name="Rondeau E.B."/>
            <person name="Minkley D.R."/>
            <person name="Leong J.S."/>
            <person name="Messmer A.M."/>
            <person name="Jantzen J.R."/>
            <person name="von Schalburg K.R."/>
            <person name="Lemon C."/>
            <person name="Bird N.H."/>
            <person name="Koop B.F."/>
        </authorList>
    </citation>
    <scope>NUCLEOTIDE SEQUENCE</scope>
</reference>
<dbReference type="AlphaFoldDB" id="A0A6Q2YJQ9"/>
<feature type="compositionally biased region" description="Polar residues" evidence="1">
    <location>
        <begin position="437"/>
        <end position="446"/>
    </location>
</feature>
<reference evidence="2" key="3">
    <citation type="submission" date="2025-08" db="UniProtKB">
        <authorList>
            <consortium name="Ensembl"/>
        </authorList>
    </citation>
    <scope>IDENTIFICATION</scope>
</reference>
<dbReference type="PANTHER" id="PTHR14726:SF1">
    <property type="entry name" value="JHY PROTEIN HOMOLOG"/>
    <property type="match status" value="1"/>
</dbReference>
<feature type="compositionally biased region" description="Polar residues" evidence="1">
    <location>
        <begin position="525"/>
        <end position="537"/>
    </location>
</feature>
<feature type="region of interest" description="Disordered" evidence="1">
    <location>
        <begin position="825"/>
        <end position="849"/>
    </location>
</feature>
<feature type="compositionally biased region" description="Polar residues" evidence="1">
    <location>
        <begin position="293"/>
        <end position="307"/>
    </location>
</feature>
<name>A0A6Q2YJQ9_ESOLU</name>
<proteinExistence type="predicted"/>
<feature type="compositionally biased region" description="Polar residues" evidence="1">
    <location>
        <begin position="403"/>
        <end position="412"/>
    </location>
</feature>
<dbReference type="Pfam" id="PF15261">
    <property type="entry name" value="JHY"/>
    <property type="match status" value="1"/>
</dbReference>